<evidence type="ECO:0000313" key="15">
    <source>
        <dbReference type="EMBL" id="AAG23395.1"/>
    </source>
</evidence>
<keyword evidence="7 11" id="KW-0798">TonB box</keyword>
<dbReference type="TCDB" id="1.B.14.2.6">
    <property type="family name" value="the outer membrane receptor (omr) family"/>
</dbReference>
<accession>Q93SS7</accession>
<dbReference type="EMBL" id="AY008342">
    <property type="protein sequence ID" value="AAG23395.1"/>
    <property type="molecule type" value="Genomic_DNA"/>
</dbReference>
<evidence type="ECO:0000256" key="9">
    <source>
        <dbReference type="ARBA" id="ARBA00023237"/>
    </source>
</evidence>
<evidence type="ECO:0000256" key="5">
    <source>
        <dbReference type="ARBA" id="ARBA00022692"/>
    </source>
</evidence>
<proteinExistence type="inferred from homology"/>
<dbReference type="Pfam" id="PF00593">
    <property type="entry name" value="TonB_dep_Rec_b-barrel"/>
    <property type="match status" value="1"/>
</dbReference>
<dbReference type="NCBIfam" id="TIGR01785">
    <property type="entry name" value="TonB-hemin"/>
    <property type="match status" value="1"/>
</dbReference>
<evidence type="ECO:0000256" key="11">
    <source>
        <dbReference type="RuleBase" id="RU003357"/>
    </source>
</evidence>
<keyword evidence="9 10" id="KW-0998">Cell outer membrane</keyword>
<dbReference type="InterPro" id="IPR036942">
    <property type="entry name" value="Beta-barrel_TonB_sf"/>
</dbReference>
<dbReference type="GO" id="GO:0015232">
    <property type="term" value="F:heme transmembrane transporter activity"/>
    <property type="evidence" value="ECO:0007669"/>
    <property type="project" value="InterPro"/>
</dbReference>
<dbReference type="GO" id="GO:0009279">
    <property type="term" value="C:cell outer membrane"/>
    <property type="evidence" value="ECO:0007669"/>
    <property type="project" value="UniProtKB-SubCell"/>
</dbReference>
<dbReference type="PANTHER" id="PTHR30069">
    <property type="entry name" value="TONB-DEPENDENT OUTER MEMBRANE RECEPTOR"/>
    <property type="match status" value="1"/>
</dbReference>
<dbReference type="GO" id="GO:0044718">
    <property type="term" value="P:siderophore transmembrane transport"/>
    <property type="evidence" value="ECO:0007669"/>
    <property type="project" value="TreeGrafter"/>
</dbReference>
<evidence type="ECO:0000256" key="1">
    <source>
        <dbReference type="ARBA" id="ARBA00004571"/>
    </source>
</evidence>
<evidence type="ECO:0000256" key="8">
    <source>
        <dbReference type="ARBA" id="ARBA00023136"/>
    </source>
</evidence>
<reference evidence="15" key="1">
    <citation type="journal article" date="2001" name="J. Bacteriol.">
        <title>Characterization of the Plesiomonas shigelloides genes encoding the heme iron utilization system.</title>
        <authorList>
            <person name="Henderson D.P."/>
            <person name="Wyckoff E.E."/>
            <person name="Rashidi C.E."/>
            <person name="Verlei H."/>
            <person name="Oldham A.L."/>
        </authorList>
    </citation>
    <scope>NUCLEOTIDE SEQUENCE</scope>
</reference>
<dbReference type="InterPro" id="IPR011276">
    <property type="entry name" value="TonB_haem/Hb_rcpt"/>
</dbReference>
<dbReference type="Gene3D" id="2.40.170.20">
    <property type="entry name" value="TonB-dependent receptor, beta-barrel domain"/>
    <property type="match status" value="1"/>
</dbReference>
<dbReference type="GO" id="GO:0015344">
    <property type="term" value="F:siderophore uptake transmembrane transporter activity"/>
    <property type="evidence" value="ECO:0007669"/>
    <property type="project" value="TreeGrafter"/>
</dbReference>
<organism evidence="15">
    <name type="scientific">Plesiomonas shigelloides</name>
    <name type="common">Aeromonas shigelloides</name>
    <dbReference type="NCBI Taxonomy" id="703"/>
    <lineage>
        <taxon>Bacteria</taxon>
        <taxon>Pseudomonadati</taxon>
        <taxon>Pseudomonadota</taxon>
        <taxon>Gammaproteobacteria</taxon>
        <taxon>Enterobacterales</taxon>
        <taxon>Enterobacteriaceae</taxon>
        <taxon>Plesiomonas</taxon>
    </lineage>
</organism>
<dbReference type="CDD" id="cd01347">
    <property type="entry name" value="ligand_gated_channel"/>
    <property type="match status" value="1"/>
</dbReference>
<name>Q93SS7_PLESH</name>
<feature type="domain" description="TonB-dependent receptor-like beta-barrel" evidence="13">
    <location>
        <begin position="246"/>
        <end position="661"/>
    </location>
</feature>
<comment type="subcellular location">
    <subcellularLocation>
        <location evidence="1 10">Cell outer membrane</location>
        <topology evidence="1 10">Multi-pass membrane protein</topology>
    </subcellularLocation>
</comment>
<dbReference type="InterPro" id="IPR000531">
    <property type="entry name" value="Beta-barrel_TonB"/>
</dbReference>
<feature type="signal peptide" evidence="12">
    <location>
        <begin position="1"/>
        <end position="48"/>
    </location>
</feature>
<protein>
    <submittedName>
        <fullName evidence="15">HugA</fullName>
    </submittedName>
</protein>
<dbReference type="SUPFAM" id="SSF56935">
    <property type="entry name" value="Porins"/>
    <property type="match status" value="1"/>
</dbReference>
<evidence type="ECO:0000259" key="14">
    <source>
        <dbReference type="Pfam" id="PF07715"/>
    </source>
</evidence>
<evidence type="ECO:0000256" key="6">
    <source>
        <dbReference type="ARBA" id="ARBA00022729"/>
    </source>
</evidence>
<evidence type="ECO:0000256" key="2">
    <source>
        <dbReference type="ARBA" id="ARBA00009810"/>
    </source>
</evidence>
<evidence type="ECO:0000259" key="13">
    <source>
        <dbReference type="Pfam" id="PF00593"/>
    </source>
</evidence>
<gene>
    <name evidence="15" type="primary">hugA</name>
</gene>
<feature type="chain" id="PRO_5004320156" evidence="12">
    <location>
        <begin position="49"/>
        <end position="688"/>
    </location>
</feature>
<keyword evidence="8 10" id="KW-0472">Membrane</keyword>
<sequence length="688" mass="76073">MPVGQPSAIFRSTVSATAAMTAKHTGFKRSALSLLILNSVAVSFAANAAPAEPQTQLNEVLVTATRENKALSQETRSVAVVTQAQIQQQQPASVAEALKYIPNVDVSGGPRANAQSPSVRGLSGNRILQVVDGVRQNTTSGHVRLTSWDPEMLSSIEVIKGPTSSLWGSGALGGVVAQQTISAPDMLHGDQSVGGYLKQGYASANDETKTSGAVYGLLGDSVDFLLNGYYADANNLRLGNGEHLTDSAYRNQGGLAKFGWQADDAQRLELSVRQAETHQNAPSNPSQMVSTSVPLVQQKTRDFNTTLDYRLNPTDSRWLDARVTAYVNKTEFDEYRVTKKQSDKVDYRTLGLNISNHSQFDLLSLTYGGDIYEDKTQGEREGKNRPIPADGRSKVWGSYVQADIPLGSQWNLLPGLRYDHFTAEDKNIAGSERSEDHLSPSVGLRWAATDWLTLNARYDEAFRAPSMEEMYTTGTHFCMGPMGCNVFKANPDLKPETAKNKEISAQMRFNNVLADDELAFGATYFHNNVSNYIDQQVNMFTTQYVNVTDARLRGVELDARYNWRDLETSLSYAQTEGRDKKTNQPLNNIPAHKWVLGVSHYFMDRDLKAGVNVSHYESQDELPSNVTNVYPSYTLVDLYTTWQPQTGALKAVKVDVGIDNVTDEYYRQAFDQLYSAGRNFKVGVRYSF</sequence>
<keyword evidence="4 10" id="KW-1134">Transmembrane beta strand</keyword>
<keyword evidence="6 12" id="KW-0732">Signal</keyword>
<evidence type="ECO:0000256" key="10">
    <source>
        <dbReference type="PROSITE-ProRule" id="PRU01360"/>
    </source>
</evidence>
<keyword evidence="3 10" id="KW-0813">Transport</keyword>
<dbReference type="InterPro" id="IPR039426">
    <property type="entry name" value="TonB-dep_rcpt-like"/>
</dbReference>
<dbReference type="NCBIfam" id="TIGR01786">
    <property type="entry name" value="TonB-hemlactrns"/>
    <property type="match status" value="1"/>
</dbReference>
<evidence type="ECO:0000256" key="7">
    <source>
        <dbReference type="ARBA" id="ARBA00023077"/>
    </source>
</evidence>
<comment type="similarity">
    <text evidence="2 10 11">Belongs to the TonB-dependent receptor family.</text>
</comment>
<dbReference type="Pfam" id="PF07715">
    <property type="entry name" value="Plug"/>
    <property type="match status" value="1"/>
</dbReference>
<feature type="domain" description="TonB-dependent receptor plug" evidence="14">
    <location>
        <begin position="73"/>
        <end position="175"/>
    </location>
</feature>
<evidence type="ECO:0000256" key="12">
    <source>
        <dbReference type="SAM" id="SignalP"/>
    </source>
</evidence>
<dbReference type="SMR" id="Q93SS7"/>
<dbReference type="PROSITE" id="PS52016">
    <property type="entry name" value="TONB_DEPENDENT_REC_3"/>
    <property type="match status" value="1"/>
</dbReference>
<evidence type="ECO:0000256" key="3">
    <source>
        <dbReference type="ARBA" id="ARBA00022448"/>
    </source>
</evidence>
<dbReference type="AlphaFoldDB" id="Q93SS7"/>
<evidence type="ECO:0000256" key="4">
    <source>
        <dbReference type="ARBA" id="ARBA00022452"/>
    </source>
</evidence>
<dbReference type="PANTHER" id="PTHR30069:SF41">
    <property type="entry name" value="HEME_HEMOPEXIN UTILIZATION PROTEIN C"/>
    <property type="match status" value="1"/>
</dbReference>
<dbReference type="InterPro" id="IPR012910">
    <property type="entry name" value="Plug_dom"/>
</dbReference>
<dbReference type="InterPro" id="IPR010949">
    <property type="entry name" value="TonB_Hb/transfer/lactofer_rcpt"/>
</dbReference>
<dbReference type="InterPro" id="IPR037066">
    <property type="entry name" value="Plug_dom_sf"/>
</dbReference>
<dbReference type="Gene3D" id="2.170.130.10">
    <property type="entry name" value="TonB-dependent receptor, plug domain"/>
    <property type="match status" value="1"/>
</dbReference>
<keyword evidence="5 10" id="KW-0812">Transmembrane</keyword>